<accession>A0AAV2FPV4</accession>
<organism evidence="2 3">
    <name type="scientific">Linum trigynum</name>
    <dbReference type="NCBI Taxonomy" id="586398"/>
    <lineage>
        <taxon>Eukaryota</taxon>
        <taxon>Viridiplantae</taxon>
        <taxon>Streptophyta</taxon>
        <taxon>Embryophyta</taxon>
        <taxon>Tracheophyta</taxon>
        <taxon>Spermatophyta</taxon>
        <taxon>Magnoliopsida</taxon>
        <taxon>eudicotyledons</taxon>
        <taxon>Gunneridae</taxon>
        <taxon>Pentapetalae</taxon>
        <taxon>rosids</taxon>
        <taxon>fabids</taxon>
        <taxon>Malpighiales</taxon>
        <taxon>Linaceae</taxon>
        <taxon>Linum</taxon>
    </lineage>
</organism>
<evidence type="ECO:0000313" key="2">
    <source>
        <dbReference type="EMBL" id="CAL1400002.1"/>
    </source>
</evidence>
<dbReference type="Proteomes" id="UP001497516">
    <property type="component" value="Chromosome 7"/>
</dbReference>
<feature type="region of interest" description="Disordered" evidence="1">
    <location>
        <begin position="282"/>
        <end position="302"/>
    </location>
</feature>
<sequence length="397" mass="45115">MTALIEDIATKGYDWGSMRFGGRAAKRGVHSTEVISLLTAKIDQMINALLEDKNQVKKSLMACDDWWSSTNHEIADCQLMKEASTPEEQVSYIANARGNHNPYSNTYNPGWQNHPNFTWSSPSNSRPPGFQGPTENYQPRPPFILQRPQFQASNFQQQPFQTQCGQGFQQQHPDKFAKLEDLVTTFVSTSSQKFEKIEQFMDRATNFFPSVEVGLRSHQASLQNLEIQIGILSGILTKRPRGALPFQTIANPKDQNVGLNVILLRSWKVTLDVVSKEVIEEEKTPPTVDDQEISEGEGEEAKNALPTSPLVVEYEPPLLFPMRVHKGRLEVECGTFMEILKKLHISMPFLEAMTYFPWYAKYRKGLLAKKQKFEDHATVILGEECSTFILNKFPKKQ</sequence>
<name>A0AAV2FPV4_9ROSI</name>
<gene>
    <name evidence="2" type="ORF">LTRI10_LOCUS40157</name>
</gene>
<evidence type="ECO:0000256" key="1">
    <source>
        <dbReference type="SAM" id="MobiDB-lite"/>
    </source>
</evidence>
<evidence type="ECO:0000313" key="3">
    <source>
        <dbReference type="Proteomes" id="UP001497516"/>
    </source>
</evidence>
<keyword evidence="3" id="KW-1185">Reference proteome</keyword>
<dbReference type="AlphaFoldDB" id="A0AAV2FPV4"/>
<dbReference type="EMBL" id="OZ034820">
    <property type="protein sequence ID" value="CAL1400002.1"/>
    <property type="molecule type" value="Genomic_DNA"/>
</dbReference>
<feature type="compositionally biased region" description="Acidic residues" evidence="1">
    <location>
        <begin position="289"/>
        <end position="298"/>
    </location>
</feature>
<protein>
    <submittedName>
        <fullName evidence="2">Uncharacterized protein</fullName>
    </submittedName>
</protein>
<proteinExistence type="predicted"/>
<reference evidence="2 3" key="1">
    <citation type="submission" date="2024-04" db="EMBL/GenBank/DDBJ databases">
        <authorList>
            <person name="Fracassetti M."/>
        </authorList>
    </citation>
    <scope>NUCLEOTIDE SEQUENCE [LARGE SCALE GENOMIC DNA]</scope>
</reference>